<evidence type="ECO:0000256" key="3">
    <source>
        <dbReference type="ARBA" id="ARBA00015862"/>
    </source>
</evidence>
<comment type="cofactor">
    <cofactor evidence="1">
        <name>heme b</name>
        <dbReference type="ChEBI" id="CHEBI:60344"/>
    </cofactor>
</comment>
<feature type="chain" id="PRO_5038898745" description="High-affinity heme uptake system protein IsdE" evidence="15">
    <location>
        <begin position="23"/>
        <end position="300"/>
    </location>
</feature>
<reference evidence="17" key="1">
    <citation type="journal article" date="2021" name="PeerJ">
        <title>Extensive microbial diversity within the chicken gut microbiome revealed by metagenomics and culture.</title>
        <authorList>
            <person name="Gilroy R."/>
            <person name="Ravi A."/>
            <person name="Getino M."/>
            <person name="Pursley I."/>
            <person name="Horton D.L."/>
            <person name="Alikhan N.F."/>
            <person name="Baker D."/>
            <person name="Gharbi K."/>
            <person name="Hall N."/>
            <person name="Watson M."/>
            <person name="Adriaenssens E.M."/>
            <person name="Foster-Nyarko E."/>
            <person name="Jarju S."/>
            <person name="Secka A."/>
            <person name="Antonio M."/>
            <person name="Oren A."/>
            <person name="Chaudhuri R.R."/>
            <person name="La Ragione R."/>
            <person name="Hildebrand F."/>
            <person name="Pallen M.J."/>
        </authorList>
    </citation>
    <scope>NUCLEOTIDE SEQUENCE</scope>
    <source>
        <strain evidence="17">ChiGjej1B1-14440</strain>
    </source>
</reference>
<dbReference type="PANTHER" id="PTHR30535:SF36">
    <property type="entry name" value="HIGH-AFFINITY HEME UPTAKE SYSTEM PROTEIN ISDE"/>
    <property type="match status" value="1"/>
</dbReference>
<evidence type="ECO:0000256" key="9">
    <source>
        <dbReference type="ARBA" id="ARBA00023004"/>
    </source>
</evidence>
<evidence type="ECO:0000313" key="18">
    <source>
        <dbReference type="Proteomes" id="UP000886724"/>
    </source>
</evidence>
<evidence type="ECO:0000256" key="10">
    <source>
        <dbReference type="ARBA" id="ARBA00023136"/>
    </source>
</evidence>
<dbReference type="PANTHER" id="PTHR30535">
    <property type="entry name" value="VITAMIN B12-BINDING PROTEIN"/>
    <property type="match status" value="1"/>
</dbReference>
<dbReference type="PROSITE" id="PS50983">
    <property type="entry name" value="FE_B12_PBP"/>
    <property type="match status" value="1"/>
</dbReference>
<evidence type="ECO:0000256" key="13">
    <source>
        <dbReference type="ARBA" id="ARBA00031148"/>
    </source>
</evidence>
<keyword evidence="9" id="KW-0408">Iron</keyword>
<dbReference type="InterPro" id="IPR019957">
    <property type="entry name" value="ABC_transptr_haem-bd_IsdE"/>
</dbReference>
<dbReference type="Proteomes" id="UP000886724">
    <property type="component" value="Unassembled WGS sequence"/>
</dbReference>
<gene>
    <name evidence="17" type="primary">isdE</name>
    <name evidence="17" type="ORF">H9980_03865</name>
</gene>
<dbReference type="GO" id="GO:0016020">
    <property type="term" value="C:membrane"/>
    <property type="evidence" value="ECO:0007669"/>
    <property type="project" value="InterPro"/>
</dbReference>
<keyword evidence="6" id="KW-0349">Heme</keyword>
<dbReference type="NCBIfam" id="TIGR03659">
    <property type="entry name" value="IsdE"/>
    <property type="match status" value="1"/>
</dbReference>
<evidence type="ECO:0000256" key="2">
    <source>
        <dbReference type="ARBA" id="ARBA00008814"/>
    </source>
</evidence>
<keyword evidence="5" id="KW-1003">Cell membrane</keyword>
<name>A0A9D1XNA6_9FIRM</name>
<evidence type="ECO:0000256" key="6">
    <source>
        <dbReference type="ARBA" id="ARBA00022617"/>
    </source>
</evidence>
<proteinExistence type="inferred from homology"/>
<evidence type="ECO:0000256" key="15">
    <source>
        <dbReference type="SAM" id="SignalP"/>
    </source>
</evidence>
<keyword evidence="7" id="KW-0479">Metal-binding</keyword>
<keyword evidence="11" id="KW-0564">Palmitate</keyword>
<dbReference type="GO" id="GO:0020037">
    <property type="term" value="F:heme binding"/>
    <property type="evidence" value="ECO:0007669"/>
    <property type="project" value="InterPro"/>
</dbReference>
<evidence type="ECO:0000256" key="4">
    <source>
        <dbReference type="ARBA" id="ARBA00022448"/>
    </source>
</evidence>
<dbReference type="GO" id="GO:0071281">
    <property type="term" value="P:cellular response to iron ion"/>
    <property type="evidence" value="ECO:0007669"/>
    <property type="project" value="TreeGrafter"/>
</dbReference>
<evidence type="ECO:0000256" key="5">
    <source>
        <dbReference type="ARBA" id="ARBA00022475"/>
    </source>
</evidence>
<dbReference type="InterPro" id="IPR050902">
    <property type="entry name" value="ABC_Transporter_SBP"/>
</dbReference>
<keyword evidence="10" id="KW-0472">Membrane</keyword>
<evidence type="ECO:0000256" key="12">
    <source>
        <dbReference type="ARBA" id="ARBA00023288"/>
    </source>
</evidence>
<keyword evidence="8 15" id="KW-0732">Signal</keyword>
<evidence type="ECO:0000256" key="1">
    <source>
        <dbReference type="ARBA" id="ARBA00001970"/>
    </source>
</evidence>
<sequence length="300" mass="32881">MLKKLKSSLLALILTLSFVGCVDQSGASNNNDKLTIAATSVAVTEILEALEISADQVIGIPTTEAYSVPKKYQNATELGTAMAPDMETLSTLKPDLILSPNSLEGDLAAKYEKIGISSSFLNLKSVSGMFKSIEELGKLLDKEDKAAKLVNEFVDYMVAFREKYQNQTSPRVLILMGLPGGSYVVATESSYVGDLVRLAGGTNIYGNGDGQDFVNVNVEDMLQQNPDIILRTSHALPEEVMEYFKKEFQENAIWSQFSAVQNGRVYDLDNNYFGMSANFNYQKGLENLEGILYGTNKKTS</sequence>
<evidence type="ECO:0000259" key="16">
    <source>
        <dbReference type="PROSITE" id="PS50983"/>
    </source>
</evidence>
<organism evidence="17 18">
    <name type="scientific">Candidatus Erysipelatoclostridium merdavium</name>
    <dbReference type="NCBI Taxonomy" id="2838566"/>
    <lineage>
        <taxon>Bacteria</taxon>
        <taxon>Bacillati</taxon>
        <taxon>Bacillota</taxon>
        <taxon>Erysipelotrichia</taxon>
        <taxon>Erysipelotrichales</taxon>
        <taxon>Erysipelotrichales incertae sedis</taxon>
    </lineage>
</organism>
<accession>A0A9D1XNA6</accession>
<comment type="similarity">
    <text evidence="2">Belongs to the bacterial solute-binding protein 8 family.</text>
</comment>
<dbReference type="Gene3D" id="3.40.50.1980">
    <property type="entry name" value="Nitrogenase molybdenum iron protein domain"/>
    <property type="match status" value="2"/>
</dbReference>
<keyword evidence="4" id="KW-0813">Transport</keyword>
<feature type="domain" description="Fe/B12 periplasmic-binding" evidence="16">
    <location>
        <begin position="35"/>
        <end position="296"/>
    </location>
</feature>
<dbReference type="GO" id="GO:0015886">
    <property type="term" value="P:heme transport"/>
    <property type="evidence" value="ECO:0007669"/>
    <property type="project" value="InterPro"/>
</dbReference>
<dbReference type="EMBL" id="DXET01000088">
    <property type="protein sequence ID" value="HIX81095.1"/>
    <property type="molecule type" value="Genomic_DNA"/>
</dbReference>
<reference evidence="17" key="2">
    <citation type="submission" date="2021-04" db="EMBL/GenBank/DDBJ databases">
        <authorList>
            <person name="Gilroy R."/>
        </authorList>
    </citation>
    <scope>NUCLEOTIDE SEQUENCE</scope>
    <source>
        <strain evidence="17">ChiGjej1B1-14440</strain>
    </source>
</reference>
<evidence type="ECO:0000313" key="17">
    <source>
        <dbReference type="EMBL" id="HIX81095.1"/>
    </source>
</evidence>
<evidence type="ECO:0000256" key="11">
    <source>
        <dbReference type="ARBA" id="ARBA00023139"/>
    </source>
</evidence>
<comment type="caution">
    <text evidence="17">The sequence shown here is derived from an EMBL/GenBank/DDBJ whole genome shotgun (WGS) entry which is preliminary data.</text>
</comment>
<protein>
    <recommendedName>
        <fullName evidence="3">High-affinity heme uptake system protein IsdE</fullName>
    </recommendedName>
    <alternativeName>
        <fullName evidence="14">Iron-regulated surface determinant protein E</fullName>
    </alternativeName>
    <alternativeName>
        <fullName evidence="13">Staphylococcal iron-regulated protein F</fullName>
    </alternativeName>
</protein>
<dbReference type="Pfam" id="PF01497">
    <property type="entry name" value="Peripla_BP_2"/>
    <property type="match status" value="1"/>
</dbReference>
<dbReference type="InterPro" id="IPR002491">
    <property type="entry name" value="ABC_transptr_periplasmic_BD"/>
</dbReference>
<dbReference type="SUPFAM" id="SSF53807">
    <property type="entry name" value="Helical backbone' metal receptor"/>
    <property type="match status" value="1"/>
</dbReference>
<dbReference type="AlphaFoldDB" id="A0A9D1XNA6"/>
<evidence type="ECO:0000256" key="8">
    <source>
        <dbReference type="ARBA" id="ARBA00022729"/>
    </source>
</evidence>
<dbReference type="GO" id="GO:0046872">
    <property type="term" value="F:metal ion binding"/>
    <property type="evidence" value="ECO:0007669"/>
    <property type="project" value="UniProtKB-KW"/>
</dbReference>
<keyword evidence="12" id="KW-0449">Lipoprotein</keyword>
<dbReference type="PROSITE" id="PS51257">
    <property type="entry name" value="PROKAR_LIPOPROTEIN"/>
    <property type="match status" value="1"/>
</dbReference>
<evidence type="ECO:0000256" key="14">
    <source>
        <dbReference type="ARBA" id="ARBA00031463"/>
    </source>
</evidence>
<feature type="signal peptide" evidence="15">
    <location>
        <begin position="1"/>
        <end position="22"/>
    </location>
</feature>
<evidence type="ECO:0000256" key="7">
    <source>
        <dbReference type="ARBA" id="ARBA00022723"/>
    </source>
</evidence>